<dbReference type="InterPro" id="IPR010071">
    <property type="entry name" value="AA_adenyl_dom"/>
</dbReference>
<keyword evidence="8" id="KW-1185">Reference proteome</keyword>
<dbReference type="Pfam" id="PF13193">
    <property type="entry name" value="AMP-binding_C"/>
    <property type="match status" value="2"/>
</dbReference>
<gene>
    <name evidence="7" type="ORF">CBW65_19015</name>
</gene>
<evidence type="ECO:0000313" key="8">
    <source>
        <dbReference type="Proteomes" id="UP000195437"/>
    </source>
</evidence>
<evidence type="ECO:0000256" key="1">
    <source>
        <dbReference type="ARBA" id="ARBA00001957"/>
    </source>
</evidence>
<dbReference type="Pfam" id="PF00550">
    <property type="entry name" value="PP-binding"/>
    <property type="match status" value="2"/>
</dbReference>
<dbReference type="EMBL" id="CP021434">
    <property type="protein sequence ID" value="ARU62831.1"/>
    <property type="molecule type" value="Genomic_DNA"/>
</dbReference>
<dbReference type="Gene3D" id="3.30.300.30">
    <property type="match status" value="2"/>
</dbReference>
<sequence length="2127" mass="234681">MSERCIYQLIEEQAARTPDRIAVVSGDESLTYRELNSLANRLAAVLRSNGVEAQELVGICADRSVWMMVGLLGIWKAGGAYVPLDPSYPAERLAHIMSMADVRVLVTQHALQDALPEHGAKNVWLDELQGTLQAGSSEDFDQNAGCSASADSLAYVIFTSGSTGKPKGVAVEHRSVNNLLQVFTDVMKMGQDDVQLSLASFAFDMSVLELYLPLTLGARLILGERGLAGDGAGLRTVLEEQGVTMLQATPVTWHLLLDAGWKGRPELRVVTGGEALPAPLAQRLLETDAQIWNAYGPTECTVWATLQRVEAAERAHVIGKPLPGTDVYVLGEDLRPVAPGESGELFIGGVQVAREYHNAPDLTAERFLPDGFSKDVGARMYRTGDVVELLPDGALAFVGRADDQVKIRGYRVELGEIERVLEASPLVRQAAAVLREDVPGEQRLVAYVVPEKGAVCAANDLRAVAAERLPEYMVPSRYVLLEAMPLTPNGKVDRKGLPQPEKWRPELSAGYVAPTTAVELGVAEVWEDVLGFAPVGMQDRFVELGVHSLQATQAAARIRERLSATLTVRDLLETETVADVARLVAERSGLEQELALVPVPKGECGTAGVSFAQQRLWFLDRLQPDSAVYNIPVAIELRGRLDVGALGAALTEIVRRHESLRTVFAEVDGEPLQVILDAMAVELQAESVTREQAALVAEQEAAAAFDLARGPLFRARLLCVAEEEQVLLLTMHHIISDGWSQGIVYEELAAWYRYFTGATAERPQELAVQYADYAAWQRSWMSGDRLDGQLAYWKDKLGGTLPVAQLPTDRPRPTVQTQRGKLKMFTLEQELLVALQELSRREGATLYMTLLAAFQTLLHRYSGETDIIVGSPVAGRNHPAVEKLIGFFVNTLVLRSDLQGNPRFTDLLSRVRVTALEALAHGDVPFERLVEELQPERSPGISPLCQVVFALQNVPMAEMELPGLTAAVTELDSGTAKFDLTVMMTEEQDGLLAQVEYSTDLFDDVTIERLMAHFRILLQGIVQEPEQEIGALPMLTAEEREQVLFGWNSTQVEFDEELLLHQLFEAQAERSPDAVAAVYGAEQITYRELEEQANRLAHKLIELGTGPDVAVGVCLERSLEMVVALVGILKAGGAYVPLDTDAPTARIGQILSDAKAPVCLIQSHLREKMPQDGAVYLELDREDALEGCPTYAPVTAVTSDHLVSIYYTSGSTGKPKGVCSTHKGWVNRMIWMQQHYQLAAGETVLQKTTLTFDDAACEFYWPLMVGGRIALLEPGMHKDPRAILEAAIEYQAAFITFVPSMLALFVDAVTEADRAKLKALRHVGSSGEALRSDLVRSFQEKVGCQLHNTWGATEVSIDSTVHTCTEEDARETEIVSVGRPLDNNRCYVLDAQLQPVPVGVPGDLYLAGVGLARGYLNDPEKTAAAFVPDPFVPGERMYKTGDRGYFRRDGRIMFLGRMDDQIKVRGQRVEVGEIEAVLATHPGLEQAAVKAFKGSDGYRLAAYCVPRAGAEADVTPEALRAFMGERLPEYMVPWRFVKMDGALPTTVSGKIDRKALPDPGEERPDLHVGFAAPETEGQAAIAEIWQELLKVKEVGIYDNFFDLGGHSLTATRILSRVNRRLEVHLPLKVLFEAPTVAGLAEQVQKLQSSGEKGTPAAIQRLGGQGEYELSHAQKRFWFQYLIEPLNACGGVSAKRIDGPLDHERFLDAYAALCARHNIMRATFAEREGVPVQVVQERLVEPIGYVDFTSFEEAERWKQLAEVIRREQRTPFDLRVETAFRAGLYKMEENDYLLVITLHPIAYDSWSEAVFMQDLSMLYQGETLAPAVQYTDYAVWQNRLLANGELEEQRAYWAERLRVDVGSPGLPHDFEVANPPDVVEADFLRNWKVDKELTGRLRELAAAQGTTMYVLLLAGYKIWLSMVARQELVTVCAPLSGRSHPDLEGVLGVLVNPVAMRTDLSGNPSGLQAIERVKESAVGAYAHQDYPFDLVLQDLRSKGMASGALYHVVFVGQNAHVDEMVLEEGVTLTNRSLPELFGPWGLDVRDYVHNRFAGDPSVQLDLHVDVFEGEEDVLVMTRFNPLRFAGETVEGFLGQYVKVLEQLVEDPQVRLSQLQVVEEEEFELDELF</sequence>
<dbReference type="Gene3D" id="3.40.50.980">
    <property type="match status" value="2"/>
</dbReference>
<dbReference type="InterPro" id="IPR036736">
    <property type="entry name" value="ACP-like_sf"/>
</dbReference>
<dbReference type="InterPro" id="IPR025110">
    <property type="entry name" value="AMP-bd_C"/>
</dbReference>
<dbReference type="Gene3D" id="3.30.559.30">
    <property type="entry name" value="Nonribosomal peptide synthetase, condensation domain"/>
    <property type="match status" value="2"/>
</dbReference>
<dbReference type="OrthoDB" id="9765680at2"/>
<dbReference type="Gene3D" id="3.40.50.12780">
    <property type="entry name" value="N-terminal domain of ligase-like"/>
    <property type="match status" value="1"/>
</dbReference>
<evidence type="ECO:0000256" key="4">
    <source>
        <dbReference type="ARBA" id="ARBA00022553"/>
    </source>
</evidence>
<evidence type="ECO:0000313" key="7">
    <source>
        <dbReference type="EMBL" id="ARU62831.1"/>
    </source>
</evidence>
<dbReference type="KEGG" id="tum:CBW65_19015"/>
<dbReference type="RefSeq" id="WP_087458181.1">
    <property type="nucleotide sequence ID" value="NZ_CP021434.1"/>
</dbReference>
<dbReference type="PANTHER" id="PTHR45527:SF1">
    <property type="entry name" value="FATTY ACID SYNTHASE"/>
    <property type="match status" value="1"/>
</dbReference>
<dbReference type="PANTHER" id="PTHR45527">
    <property type="entry name" value="NONRIBOSOMAL PEPTIDE SYNTHETASE"/>
    <property type="match status" value="1"/>
</dbReference>
<evidence type="ECO:0000256" key="2">
    <source>
        <dbReference type="ARBA" id="ARBA00006432"/>
    </source>
</evidence>
<dbReference type="Pfam" id="PF00668">
    <property type="entry name" value="Condensation"/>
    <property type="match status" value="2"/>
</dbReference>
<dbReference type="PROSITE" id="PS00012">
    <property type="entry name" value="PHOSPHOPANTETHEINE"/>
    <property type="match status" value="2"/>
</dbReference>
<dbReference type="NCBIfam" id="TIGR01733">
    <property type="entry name" value="AA-adenyl-dom"/>
    <property type="match status" value="2"/>
</dbReference>
<dbReference type="PROSITE" id="PS50075">
    <property type="entry name" value="CARRIER"/>
    <property type="match status" value="2"/>
</dbReference>
<dbReference type="InterPro" id="IPR042099">
    <property type="entry name" value="ANL_N_sf"/>
</dbReference>
<comment type="cofactor">
    <cofactor evidence="1">
        <name>pantetheine 4'-phosphate</name>
        <dbReference type="ChEBI" id="CHEBI:47942"/>
    </cofactor>
</comment>
<dbReference type="GO" id="GO:0008610">
    <property type="term" value="P:lipid biosynthetic process"/>
    <property type="evidence" value="ECO:0007669"/>
    <property type="project" value="UniProtKB-ARBA"/>
</dbReference>
<keyword evidence="5" id="KW-0045">Antibiotic biosynthesis</keyword>
<name>A0A1Y0IQP0_9BACL</name>
<comment type="similarity">
    <text evidence="2">Belongs to the ATP-dependent AMP-binding enzyme family.</text>
</comment>
<dbReference type="Gene3D" id="2.30.38.10">
    <property type="entry name" value="Luciferase, Domain 3"/>
    <property type="match status" value="1"/>
</dbReference>
<dbReference type="GO" id="GO:0072330">
    <property type="term" value="P:monocarboxylic acid biosynthetic process"/>
    <property type="evidence" value="ECO:0007669"/>
    <property type="project" value="UniProtKB-ARBA"/>
</dbReference>
<dbReference type="CDD" id="cd19531">
    <property type="entry name" value="LCL_NRPS-like"/>
    <property type="match status" value="2"/>
</dbReference>
<dbReference type="Pfam" id="PF00501">
    <property type="entry name" value="AMP-binding"/>
    <property type="match status" value="2"/>
</dbReference>
<proteinExistence type="inferred from homology"/>
<dbReference type="FunFam" id="2.30.38.10:FF:000001">
    <property type="entry name" value="Non-ribosomal peptide synthetase PvdI"/>
    <property type="match status" value="1"/>
</dbReference>
<dbReference type="FunFam" id="3.30.300.30:FF:000010">
    <property type="entry name" value="Enterobactin synthetase component F"/>
    <property type="match status" value="1"/>
</dbReference>
<dbReference type="InterPro" id="IPR001242">
    <property type="entry name" value="Condensation_dom"/>
</dbReference>
<dbReference type="FunFam" id="3.40.50.12780:FF:000012">
    <property type="entry name" value="Non-ribosomal peptide synthetase"/>
    <property type="match status" value="2"/>
</dbReference>
<feature type="domain" description="Carrier" evidence="6">
    <location>
        <begin position="1572"/>
        <end position="1647"/>
    </location>
</feature>
<dbReference type="Gene3D" id="1.10.1200.10">
    <property type="entry name" value="ACP-like"/>
    <property type="match status" value="2"/>
</dbReference>
<evidence type="ECO:0000256" key="3">
    <source>
        <dbReference type="ARBA" id="ARBA00022450"/>
    </source>
</evidence>
<keyword evidence="4" id="KW-0597">Phosphoprotein</keyword>
<dbReference type="InterPro" id="IPR006162">
    <property type="entry name" value="Ppantetheine_attach_site"/>
</dbReference>
<dbReference type="GO" id="GO:0009239">
    <property type="term" value="P:enterobactin biosynthetic process"/>
    <property type="evidence" value="ECO:0007669"/>
    <property type="project" value="TreeGrafter"/>
</dbReference>
<dbReference type="GO" id="GO:0031177">
    <property type="term" value="F:phosphopantetheine binding"/>
    <property type="evidence" value="ECO:0007669"/>
    <property type="project" value="InterPro"/>
</dbReference>
<dbReference type="Gene3D" id="3.30.559.10">
    <property type="entry name" value="Chloramphenicol acetyltransferase-like domain"/>
    <property type="match status" value="2"/>
</dbReference>
<dbReference type="Proteomes" id="UP000195437">
    <property type="component" value="Chromosome"/>
</dbReference>
<dbReference type="GO" id="GO:0009366">
    <property type="term" value="C:enterobactin synthetase complex"/>
    <property type="evidence" value="ECO:0007669"/>
    <property type="project" value="TreeGrafter"/>
</dbReference>
<dbReference type="SUPFAM" id="SSF47336">
    <property type="entry name" value="ACP-like"/>
    <property type="match status" value="2"/>
</dbReference>
<dbReference type="InterPro" id="IPR020806">
    <property type="entry name" value="PKS_PP-bd"/>
</dbReference>
<evidence type="ECO:0000259" key="6">
    <source>
        <dbReference type="PROSITE" id="PS50075"/>
    </source>
</evidence>
<dbReference type="InterPro" id="IPR009081">
    <property type="entry name" value="PP-bd_ACP"/>
</dbReference>
<reference evidence="8" key="1">
    <citation type="submission" date="2017-05" db="EMBL/GenBank/DDBJ databases">
        <authorList>
            <person name="Sung H."/>
        </authorList>
    </citation>
    <scope>NUCLEOTIDE SEQUENCE [LARGE SCALE GENOMIC DNA]</scope>
    <source>
        <strain evidence="8">AR23208</strain>
    </source>
</reference>
<evidence type="ECO:0000256" key="5">
    <source>
        <dbReference type="ARBA" id="ARBA00023194"/>
    </source>
</evidence>
<dbReference type="PROSITE" id="PS00455">
    <property type="entry name" value="AMP_BINDING"/>
    <property type="match status" value="2"/>
</dbReference>
<dbReference type="GO" id="GO:0047527">
    <property type="term" value="F:2,3-dihydroxybenzoate-serine ligase activity"/>
    <property type="evidence" value="ECO:0007669"/>
    <property type="project" value="TreeGrafter"/>
</dbReference>
<dbReference type="InterPro" id="IPR045851">
    <property type="entry name" value="AMP-bd_C_sf"/>
</dbReference>
<dbReference type="InterPro" id="IPR023213">
    <property type="entry name" value="CAT-like_dom_sf"/>
</dbReference>
<dbReference type="SUPFAM" id="SSF56801">
    <property type="entry name" value="Acetyl-CoA synthetase-like"/>
    <property type="match status" value="2"/>
</dbReference>
<dbReference type="GO" id="GO:0043041">
    <property type="term" value="P:amino acid activation for nonribosomal peptide biosynthetic process"/>
    <property type="evidence" value="ECO:0007669"/>
    <property type="project" value="TreeGrafter"/>
</dbReference>
<dbReference type="FunFam" id="3.40.50.980:FF:000001">
    <property type="entry name" value="Non-ribosomal peptide synthetase"/>
    <property type="match status" value="2"/>
</dbReference>
<dbReference type="FunFam" id="3.30.559.10:FF:000012">
    <property type="entry name" value="Non-ribosomal peptide synthetase"/>
    <property type="match status" value="1"/>
</dbReference>
<dbReference type="NCBIfam" id="NF003417">
    <property type="entry name" value="PRK04813.1"/>
    <property type="match status" value="2"/>
</dbReference>
<dbReference type="InterPro" id="IPR020845">
    <property type="entry name" value="AMP-binding_CS"/>
</dbReference>
<keyword evidence="3" id="KW-0596">Phosphopantetheine</keyword>
<dbReference type="FunFam" id="1.10.1200.10:FF:000016">
    <property type="entry name" value="Non-ribosomal peptide synthase"/>
    <property type="match status" value="1"/>
</dbReference>
<dbReference type="SUPFAM" id="SSF52777">
    <property type="entry name" value="CoA-dependent acyltransferases"/>
    <property type="match status" value="4"/>
</dbReference>
<protein>
    <recommendedName>
        <fullName evidence="6">Carrier domain-containing protein</fullName>
    </recommendedName>
</protein>
<dbReference type="GO" id="GO:0005829">
    <property type="term" value="C:cytosol"/>
    <property type="evidence" value="ECO:0007669"/>
    <property type="project" value="TreeGrafter"/>
</dbReference>
<feature type="domain" description="Carrier" evidence="6">
    <location>
        <begin position="513"/>
        <end position="588"/>
    </location>
</feature>
<dbReference type="CDD" id="cd05930">
    <property type="entry name" value="A_NRPS"/>
    <property type="match status" value="2"/>
</dbReference>
<accession>A0A1Y0IQP0</accession>
<dbReference type="SMART" id="SM00823">
    <property type="entry name" value="PKS_PP"/>
    <property type="match status" value="2"/>
</dbReference>
<dbReference type="InterPro" id="IPR000873">
    <property type="entry name" value="AMP-dep_synth/lig_dom"/>
</dbReference>
<organism evidence="7 8">
    <name type="scientific">Tumebacillus avium</name>
    <dbReference type="NCBI Taxonomy" id="1903704"/>
    <lineage>
        <taxon>Bacteria</taxon>
        <taxon>Bacillati</taxon>
        <taxon>Bacillota</taxon>
        <taxon>Bacilli</taxon>
        <taxon>Bacillales</taxon>
        <taxon>Alicyclobacillaceae</taxon>
        <taxon>Tumebacillus</taxon>
    </lineage>
</organism>